<feature type="transmembrane region" description="Helical" evidence="2">
    <location>
        <begin position="217"/>
        <end position="238"/>
    </location>
</feature>
<keyword evidence="1" id="KW-0175">Coiled coil</keyword>
<keyword evidence="4" id="KW-1185">Reference proteome</keyword>
<reference evidence="3 4" key="1">
    <citation type="submission" date="2016-10" db="EMBL/GenBank/DDBJ databases">
        <authorList>
            <person name="Varghese N."/>
            <person name="Submissions S."/>
        </authorList>
    </citation>
    <scope>NUCLEOTIDE SEQUENCE [LARGE SCALE GENOMIC DNA]</scope>
    <source>
        <strain evidence="3 4">DSM 16643</strain>
    </source>
</reference>
<proteinExistence type="predicted"/>
<feature type="transmembrane region" description="Helical" evidence="2">
    <location>
        <begin position="81"/>
        <end position="99"/>
    </location>
</feature>
<dbReference type="Proteomes" id="UP000323439">
    <property type="component" value="Unassembled WGS sequence"/>
</dbReference>
<feature type="transmembrane region" description="Helical" evidence="2">
    <location>
        <begin position="119"/>
        <end position="148"/>
    </location>
</feature>
<feature type="coiled-coil region" evidence="1">
    <location>
        <begin position="246"/>
        <end position="273"/>
    </location>
</feature>
<accession>A0A1G5VBN6</accession>
<keyword evidence="2" id="KW-0472">Membrane</keyword>
<feature type="transmembrane region" description="Helical" evidence="2">
    <location>
        <begin position="6"/>
        <end position="29"/>
    </location>
</feature>
<keyword evidence="2" id="KW-0812">Transmembrane</keyword>
<dbReference type="EMBL" id="FMXB01000003">
    <property type="protein sequence ID" value="SDA43282.1"/>
    <property type="molecule type" value="Genomic_DNA"/>
</dbReference>
<protein>
    <submittedName>
        <fullName evidence="3">Uncharacterized protein</fullName>
    </submittedName>
</protein>
<evidence type="ECO:0000256" key="2">
    <source>
        <dbReference type="SAM" id="Phobius"/>
    </source>
</evidence>
<feature type="transmembrane region" description="Helical" evidence="2">
    <location>
        <begin position="160"/>
        <end position="180"/>
    </location>
</feature>
<keyword evidence="2" id="KW-1133">Transmembrane helix</keyword>
<gene>
    <name evidence="3" type="ORF">SAMN02910315_00517</name>
</gene>
<organism evidence="3 4">
    <name type="scientific">Methanobrevibacter millerae</name>
    <dbReference type="NCBI Taxonomy" id="230361"/>
    <lineage>
        <taxon>Archaea</taxon>
        <taxon>Methanobacteriati</taxon>
        <taxon>Methanobacteriota</taxon>
        <taxon>Methanomada group</taxon>
        <taxon>Methanobacteria</taxon>
        <taxon>Methanobacteriales</taxon>
        <taxon>Methanobacteriaceae</taxon>
        <taxon>Methanobrevibacter</taxon>
    </lineage>
</organism>
<dbReference type="AlphaFoldDB" id="A0A1G5VBN6"/>
<sequence length="273" mass="30648">MGASSFPVVPILIEIVLFIVLILVATFIVKKIFNSDSKFLNLEEYLPKEEIQTLTQLAYLALMSACFLNVMYTLIYVNFDTVYFALADVTLSLFIAVSIDKSTLSRKLVVLLLVPYGSLYFLLFNATLVGVLDLIHILVFIYFIKYYYDKFHEYTESNGLGIAVILVFIIIFVSFILTAVAENENPLHSILMVTNAFTSNGYAVLGDTDVGKLTSLMLAWSGYILATVGTATLTTALLSRHFRKRFDDYDDKLDALNDKIDNLEDLIKGNSDD</sequence>
<evidence type="ECO:0000256" key="1">
    <source>
        <dbReference type="SAM" id="Coils"/>
    </source>
</evidence>
<feature type="transmembrane region" description="Helical" evidence="2">
    <location>
        <begin position="57"/>
        <end position="75"/>
    </location>
</feature>
<evidence type="ECO:0000313" key="3">
    <source>
        <dbReference type="EMBL" id="SDA43282.1"/>
    </source>
</evidence>
<evidence type="ECO:0000313" key="4">
    <source>
        <dbReference type="Proteomes" id="UP000323439"/>
    </source>
</evidence>
<name>A0A1G5VBN6_9EURY</name>